<evidence type="ECO:0000313" key="8">
    <source>
        <dbReference type="Proteomes" id="UP001265983"/>
    </source>
</evidence>
<dbReference type="KEGG" id="crf:FRC0190_00791"/>
<dbReference type="EMBL" id="JARUHM010000009">
    <property type="protein sequence ID" value="MDT9410629.1"/>
    <property type="molecule type" value="Genomic_DNA"/>
</dbReference>
<dbReference type="GO" id="GO:0006285">
    <property type="term" value="P:base-excision repair, AP site formation"/>
    <property type="evidence" value="ECO:0007669"/>
    <property type="project" value="InterPro"/>
</dbReference>
<evidence type="ECO:0000256" key="1">
    <source>
        <dbReference type="ARBA" id="ARBA00022763"/>
    </source>
</evidence>
<dbReference type="InterPro" id="IPR015637">
    <property type="entry name" value="MUG/TDG"/>
</dbReference>
<dbReference type="CDD" id="cd10028">
    <property type="entry name" value="UDG-F2_TDG_MUG"/>
    <property type="match status" value="1"/>
</dbReference>
<name>A0A6I8MDK6_9CORY</name>
<evidence type="ECO:0000259" key="4">
    <source>
        <dbReference type="SMART" id="SM00986"/>
    </source>
</evidence>
<dbReference type="PANTHER" id="PTHR12159:SF9">
    <property type="entry name" value="G_T MISMATCH-SPECIFIC THYMINE DNA GLYCOSYLASE"/>
    <property type="match status" value="1"/>
</dbReference>
<keyword evidence="5" id="KW-0326">Glycosidase</keyword>
<dbReference type="InterPro" id="IPR005122">
    <property type="entry name" value="Uracil-DNA_glycosylase-like"/>
</dbReference>
<dbReference type="RefSeq" id="WP_155872059.1">
    <property type="nucleotide sequence ID" value="NZ_CP168248.1"/>
</dbReference>
<dbReference type="AlphaFoldDB" id="A0A6I8MDK6"/>
<dbReference type="PANTHER" id="PTHR12159">
    <property type="entry name" value="G/T AND G/U MISMATCH-SPECIFIC DNA GLYCOSYLASE"/>
    <property type="match status" value="1"/>
</dbReference>
<feature type="domain" description="Uracil-DNA glycosylase-like" evidence="4">
    <location>
        <begin position="29"/>
        <end position="195"/>
    </location>
</feature>
<dbReference type="GO" id="GO:0008263">
    <property type="term" value="F:pyrimidine-specific mismatch base pair DNA N-glycosylase activity"/>
    <property type="evidence" value="ECO:0007669"/>
    <property type="project" value="TreeGrafter"/>
</dbReference>
<dbReference type="InterPro" id="IPR036895">
    <property type="entry name" value="Uracil-DNA_glycosylase-like_sf"/>
</dbReference>
<evidence type="ECO:0000256" key="2">
    <source>
        <dbReference type="ARBA" id="ARBA00022801"/>
    </source>
</evidence>
<dbReference type="Pfam" id="PF03167">
    <property type="entry name" value="UDG"/>
    <property type="match status" value="1"/>
</dbReference>
<evidence type="ECO:0000313" key="7">
    <source>
        <dbReference type="Proteomes" id="UP000423525"/>
    </source>
</evidence>
<gene>
    <name evidence="6" type="ORF">FRC0190_00791</name>
    <name evidence="5" type="ORF">P8T80_04425</name>
</gene>
<keyword evidence="1" id="KW-0227">DNA damage</keyword>
<protein>
    <submittedName>
        <fullName evidence="6">Mismatch-specific DNA-glycosylase</fullName>
        <ecNumber evidence="5">3.2.2.-</ecNumber>
    </submittedName>
</protein>
<accession>A0A6I8MDK6</accession>
<keyword evidence="8" id="KW-1185">Reference proteome</keyword>
<evidence type="ECO:0000313" key="6">
    <source>
        <dbReference type="EMBL" id="VZH84791.1"/>
    </source>
</evidence>
<reference evidence="6 7" key="1">
    <citation type="submission" date="2019-11" db="EMBL/GenBank/DDBJ databases">
        <authorList>
            <person name="Brisse S."/>
        </authorList>
    </citation>
    <scope>NUCLEOTIDE SEQUENCE [LARGE SCALE GENOMIC DNA]</scope>
    <source>
        <strain evidence="6">FRC0190</strain>
    </source>
</reference>
<dbReference type="Proteomes" id="UP000423525">
    <property type="component" value="Chromosome"/>
</dbReference>
<keyword evidence="3" id="KW-0234">DNA repair</keyword>
<reference evidence="5 8" key="2">
    <citation type="submission" date="2023-03" db="EMBL/GenBank/DDBJ databases">
        <title>Whole genome sequence of the first Corynebacterium rouxii strains isolated in Brazil: a recent member of Corynebacterium diphtheriae complex.</title>
        <authorList>
            <person name="Vieira V."/>
            <person name="Ramos J.N."/>
            <person name="Araujo M.R.B."/>
            <person name="Baio P.V."/>
            <person name="Sant'Anna L.O."/>
            <person name="Veras J.F.C."/>
            <person name="Vieira E.M.D."/>
            <person name="Sousa M.A.B."/>
            <person name="Camargo C.H."/>
            <person name="Sacchi C.T."/>
            <person name="Campos K.R."/>
            <person name="Santos M.B.N."/>
            <person name="Bokermann S."/>
            <person name="Alvim L.B."/>
            <person name="Santos L.S."/>
            <person name="Mattos-Guaraldi A.L."/>
        </authorList>
    </citation>
    <scope>NUCLEOTIDE SEQUENCE [LARGE SCALE GENOMIC DNA]</scope>
    <source>
        <strain evidence="5 8">70862</strain>
    </source>
</reference>
<dbReference type="Proteomes" id="UP001265983">
    <property type="component" value="Unassembled WGS sequence"/>
</dbReference>
<keyword evidence="2 5" id="KW-0378">Hydrolase</keyword>
<dbReference type="SUPFAM" id="SSF52141">
    <property type="entry name" value="Uracil-DNA glycosylase-like"/>
    <property type="match status" value="1"/>
</dbReference>
<dbReference type="SMART" id="SM00987">
    <property type="entry name" value="UreE_C"/>
    <property type="match status" value="1"/>
</dbReference>
<sequence length="206" mass="22494">MSTAHPSPLGGAKPTRDQLAQFANATVSDRIPDSDLRLLIVGVNPGLWTAAVDAPFAHPGNRFWPSLDRAGIVTPRFDVSLGMSDKQEQHLARLGIGMTNLVPRATARADELTTHELIDGAQRVIHLANTLRPRVVVVVGITAFRAGFRLRKAMLGKQDPTSIAGWPDDVALWVVPQPSGLNAHETVDTLAQRWREVWDDSAQTYI</sequence>
<organism evidence="6 7">
    <name type="scientific">Corynebacterium rouxii</name>
    <dbReference type="NCBI Taxonomy" id="2719119"/>
    <lineage>
        <taxon>Bacteria</taxon>
        <taxon>Bacillati</taxon>
        <taxon>Actinomycetota</taxon>
        <taxon>Actinomycetes</taxon>
        <taxon>Mycobacteriales</taxon>
        <taxon>Corynebacteriaceae</taxon>
        <taxon>Corynebacterium</taxon>
    </lineage>
</organism>
<dbReference type="GO" id="GO:0004844">
    <property type="term" value="F:uracil DNA N-glycosylase activity"/>
    <property type="evidence" value="ECO:0007669"/>
    <property type="project" value="TreeGrafter"/>
</dbReference>
<evidence type="ECO:0000256" key="3">
    <source>
        <dbReference type="ARBA" id="ARBA00023204"/>
    </source>
</evidence>
<dbReference type="SMART" id="SM00986">
    <property type="entry name" value="UDG"/>
    <property type="match status" value="1"/>
</dbReference>
<dbReference type="EC" id="3.2.2.-" evidence="5"/>
<proteinExistence type="predicted"/>
<dbReference type="Gene3D" id="3.40.470.10">
    <property type="entry name" value="Uracil-DNA glycosylase-like domain"/>
    <property type="match status" value="1"/>
</dbReference>
<dbReference type="EMBL" id="LR738855">
    <property type="protein sequence ID" value="VZH84791.1"/>
    <property type="molecule type" value="Genomic_DNA"/>
</dbReference>
<evidence type="ECO:0000313" key="5">
    <source>
        <dbReference type="EMBL" id="MDT9410629.1"/>
    </source>
</evidence>